<dbReference type="PANTHER" id="PTHR33209:SF1">
    <property type="entry name" value="PEPTIDASE S49 DOMAIN-CONTAINING PROTEIN"/>
    <property type="match status" value="1"/>
</dbReference>
<keyword evidence="4" id="KW-0720">Serine protease</keyword>
<dbReference type="GO" id="GO:0006508">
    <property type="term" value="P:proteolysis"/>
    <property type="evidence" value="ECO:0007669"/>
    <property type="project" value="UniProtKB-KW"/>
</dbReference>
<evidence type="ECO:0000313" key="6">
    <source>
        <dbReference type="EMBL" id="BBU83464.1"/>
    </source>
</evidence>
<keyword evidence="3" id="KW-0378">Hydrolase</keyword>
<evidence type="ECO:0000256" key="4">
    <source>
        <dbReference type="ARBA" id="ARBA00022825"/>
    </source>
</evidence>
<dbReference type="AlphaFoldDB" id="A0A8S0FSK7"/>
<feature type="domain" description="Peptidase S49" evidence="5">
    <location>
        <begin position="1"/>
        <end position="120"/>
    </location>
</feature>
<name>A0A8S0FSK7_ECOLX</name>
<dbReference type="GO" id="GO:0008236">
    <property type="term" value="F:serine-type peptidase activity"/>
    <property type="evidence" value="ECO:0007669"/>
    <property type="project" value="UniProtKB-KW"/>
</dbReference>
<dbReference type="InterPro" id="IPR002142">
    <property type="entry name" value="Peptidase_S49"/>
</dbReference>
<evidence type="ECO:0000256" key="1">
    <source>
        <dbReference type="ARBA" id="ARBA00008683"/>
    </source>
</evidence>
<comment type="similarity">
    <text evidence="1">Belongs to the peptidase S49 family.</text>
</comment>
<protein>
    <recommendedName>
        <fullName evidence="5">Peptidase S49 domain-containing protein</fullName>
    </recommendedName>
</protein>
<proteinExistence type="inferred from homology"/>
<dbReference type="PANTHER" id="PTHR33209">
    <property type="entry name" value="PROTEASE 4"/>
    <property type="match status" value="1"/>
</dbReference>
<keyword evidence="2" id="KW-0645">Protease</keyword>
<evidence type="ECO:0000256" key="2">
    <source>
        <dbReference type="ARBA" id="ARBA00022670"/>
    </source>
</evidence>
<dbReference type="Pfam" id="PF01343">
    <property type="entry name" value="Peptidase_S49"/>
    <property type="match status" value="1"/>
</dbReference>
<accession>A0A8S0FSK7</accession>
<dbReference type="Proteomes" id="UP000467488">
    <property type="component" value="Chromosome"/>
</dbReference>
<dbReference type="CDD" id="cd07018">
    <property type="entry name" value="S49_SppA_67K_type"/>
    <property type="match status" value="1"/>
</dbReference>
<dbReference type="InterPro" id="IPR047217">
    <property type="entry name" value="S49_SppA_67K_type_N"/>
</dbReference>
<organism evidence="6 7">
    <name type="scientific">Escherichia coli</name>
    <dbReference type="NCBI Taxonomy" id="562"/>
    <lineage>
        <taxon>Bacteria</taxon>
        <taxon>Pseudomonadati</taxon>
        <taxon>Pseudomonadota</taxon>
        <taxon>Gammaproteobacteria</taxon>
        <taxon>Enterobacterales</taxon>
        <taxon>Enterobacteriaceae</taxon>
        <taxon>Escherichia</taxon>
    </lineage>
</organism>
<evidence type="ECO:0000313" key="7">
    <source>
        <dbReference type="Proteomes" id="UP000467488"/>
    </source>
</evidence>
<dbReference type="InterPro" id="IPR029045">
    <property type="entry name" value="ClpP/crotonase-like_dom_sf"/>
</dbReference>
<dbReference type="EMBL" id="AP022360">
    <property type="protein sequence ID" value="BBU83464.1"/>
    <property type="molecule type" value="Genomic_DNA"/>
</dbReference>
<dbReference type="Gene3D" id="3.90.226.10">
    <property type="entry name" value="2-enoyl-CoA Hydratase, Chain A, domain 1"/>
    <property type="match status" value="1"/>
</dbReference>
<gene>
    <name evidence="6" type="ORF">EIMP300_48640</name>
</gene>
<evidence type="ECO:0000256" key="3">
    <source>
        <dbReference type="ARBA" id="ARBA00022801"/>
    </source>
</evidence>
<dbReference type="SUPFAM" id="SSF52096">
    <property type="entry name" value="ClpP/crotonase"/>
    <property type="match status" value="1"/>
</dbReference>
<reference evidence="6 7" key="1">
    <citation type="submission" date="2020-01" db="EMBL/GenBank/DDBJ databases">
        <title>Dynamics of blaIMP-6 dissemination in carbapenem resistant Enterobacteriacea isolated from regional surveillance in Osaka, Japan.</title>
        <authorList>
            <person name="Abe R."/>
            <person name="Akeda Y."/>
            <person name="Sugawara Y."/>
            <person name="Yamamoto N."/>
            <person name="Tomono K."/>
            <person name="Takeuchi D."/>
            <person name="Kawahara R."/>
            <person name="Hamada S."/>
        </authorList>
    </citation>
    <scope>NUCLEOTIDE SEQUENCE [LARGE SCALE GENOMIC DNA]</scope>
    <source>
        <strain evidence="6 7">E300</strain>
    </source>
</reference>
<sequence length="150" mass="16749">MVDLHGFATNGLYYKSLLDKLKVSTHVFRVGTYKSAVEPFIRDDMSPAAREADSRWIGELWQNYLNTVAANRQIPAQQVFPGAQGLLEGLTKTGGDTAKYALENKLVDALASSAEIEKTLTKEFGWSKTDKNYRAISYYDYALKTPADTE</sequence>
<evidence type="ECO:0000259" key="5">
    <source>
        <dbReference type="Pfam" id="PF01343"/>
    </source>
</evidence>